<comment type="catalytic activity">
    <reaction evidence="12">
        <text>ATP + H2O + xenobioticSide 1 = ADP + phosphate + xenobioticSide 2.</text>
        <dbReference type="EC" id="7.6.2.2"/>
    </reaction>
</comment>
<evidence type="ECO:0000256" key="7">
    <source>
        <dbReference type="ARBA" id="ARBA00022741"/>
    </source>
</evidence>
<dbReference type="GO" id="GO:0008559">
    <property type="term" value="F:ABC-type xenobiotic transporter activity"/>
    <property type="evidence" value="ECO:0007669"/>
    <property type="project" value="UniProtKB-EC"/>
</dbReference>
<feature type="compositionally biased region" description="Polar residues" evidence="13">
    <location>
        <begin position="689"/>
        <end position="713"/>
    </location>
</feature>
<evidence type="ECO:0000313" key="17">
    <source>
        <dbReference type="EMBL" id="OWF53286.1"/>
    </source>
</evidence>
<feature type="transmembrane region" description="Helical" evidence="14">
    <location>
        <begin position="105"/>
        <end position="123"/>
    </location>
</feature>
<feature type="domain" description="ABC transporter" evidence="15">
    <location>
        <begin position="1362"/>
        <end position="1595"/>
    </location>
</feature>
<feature type="transmembrane region" description="Helical" evidence="14">
    <location>
        <begin position="1273"/>
        <end position="1292"/>
    </location>
</feature>
<gene>
    <name evidence="17" type="ORF">KP79_PYT10973</name>
</gene>
<dbReference type="GO" id="GO:0005524">
    <property type="term" value="F:ATP binding"/>
    <property type="evidence" value="ECO:0007669"/>
    <property type="project" value="UniProtKB-KW"/>
</dbReference>
<feature type="transmembrane region" description="Helical" evidence="14">
    <location>
        <begin position="570"/>
        <end position="591"/>
    </location>
</feature>
<dbReference type="PROSITE" id="PS50893">
    <property type="entry name" value="ABC_TRANSPORTER_2"/>
    <property type="match status" value="2"/>
</dbReference>
<dbReference type="PANTHER" id="PTHR24223:SF330">
    <property type="entry name" value="ATP-BINDING CASSETTE SUB-FAMILY C MEMBER 10"/>
    <property type="match status" value="1"/>
</dbReference>
<dbReference type="PROSITE" id="PS50929">
    <property type="entry name" value="ABC_TM1F"/>
    <property type="match status" value="2"/>
</dbReference>
<dbReference type="SUPFAM" id="SSF90123">
    <property type="entry name" value="ABC transporter transmembrane region"/>
    <property type="match status" value="2"/>
</dbReference>
<feature type="transmembrane region" description="Helical" evidence="14">
    <location>
        <begin position="135"/>
        <end position="156"/>
    </location>
</feature>
<keyword evidence="18" id="KW-1185">Reference proteome</keyword>
<keyword evidence="6" id="KW-0677">Repeat</keyword>
<dbReference type="CDD" id="cd03250">
    <property type="entry name" value="ABCC_MRP_domain1"/>
    <property type="match status" value="1"/>
</dbReference>
<dbReference type="InterPro" id="IPR027417">
    <property type="entry name" value="P-loop_NTPase"/>
</dbReference>
<dbReference type="Proteomes" id="UP000242188">
    <property type="component" value="Unassembled WGS sequence"/>
</dbReference>
<keyword evidence="8" id="KW-0067">ATP-binding</keyword>
<dbReference type="GO" id="GO:0016020">
    <property type="term" value="C:membrane"/>
    <property type="evidence" value="ECO:0007669"/>
    <property type="project" value="UniProtKB-SubCell"/>
</dbReference>
<dbReference type="InterPro" id="IPR003593">
    <property type="entry name" value="AAA+_ATPase"/>
</dbReference>
<feature type="transmembrane region" description="Helical" evidence="14">
    <location>
        <begin position="1082"/>
        <end position="1107"/>
    </location>
</feature>
<feature type="transmembrane region" description="Helical" evidence="14">
    <location>
        <begin position="1155"/>
        <end position="1174"/>
    </location>
</feature>
<feature type="region of interest" description="Disordered" evidence="13">
    <location>
        <begin position="686"/>
        <end position="738"/>
    </location>
</feature>
<dbReference type="CDD" id="cd18598">
    <property type="entry name" value="ABC_6TM_MRP7_D1_like"/>
    <property type="match status" value="1"/>
</dbReference>
<comment type="subcellular location">
    <subcellularLocation>
        <location evidence="1">Membrane</location>
        <topology evidence="1">Multi-pass membrane protein</topology>
    </subcellularLocation>
</comment>
<dbReference type="EMBL" id="NEDP02001434">
    <property type="protein sequence ID" value="OWF53286.1"/>
    <property type="molecule type" value="Genomic_DNA"/>
</dbReference>
<evidence type="ECO:0000259" key="16">
    <source>
        <dbReference type="PROSITE" id="PS50929"/>
    </source>
</evidence>
<evidence type="ECO:0000256" key="4">
    <source>
        <dbReference type="ARBA" id="ARBA00022448"/>
    </source>
</evidence>
<reference evidence="17 18" key="1">
    <citation type="journal article" date="2017" name="Nat. Ecol. Evol.">
        <title>Scallop genome provides insights into evolution of bilaterian karyotype and development.</title>
        <authorList>
            <person name="Wang S."/>
            <person name="Zhang J."/>
            <person name="Jiao W."/>
            <person name="Li J."/>
            <person name="Xun X."/>
            <person name="Sun Y."/>
            <person name="Guo X."/>
            <person name="Huan P."/>
            <person name="Dong B."/>
            <person name="Zhang L."/>
            <person name="Hu X."/>
            <person name="Sun X."/>
            <person name="Wang J."/>
            <person name="Zhao C."/>
            <person name="Wang Y."/>
            <person name="Wang D."/>
            <person name="Huang X."/>
            <person name="Wang R."/>
            <person name="Lv J."/>
            <person name="Li Y."/>
            <person name="Zhang Z."/>
            <person name="Liu B."/>
            <person name="Lu W."/>
            <person name="Hui Y."/>
            <person name="Liang J."/>
            <person name="Zhou Z."/>
            <person name="Hou R."/>
            <person name="Li X."/>
            <person name="Liu Y."/>
            <person name="Li H."/>
            <person name="Ning X."/>
            <person name="Lin Y."/>
            <person name="Zhao L."/>
            <person name="Xing Q."/>
            <person name="Dou J."/>
            <person name="Li Y."/>
            <person name="Mao J."/>
            <person name="Guo H."/>
            <person name="Dou H."/>
            <person name="Li T."/>
            <person name="Mu C."/>
            <person name="Jiang W."/>
            <person name="Fu Q."/>
            <person name="Fu X."/>
            <person name="Miao Y."/>
            <person name="Liu J."/>
            <person name="Yu Q."/>
            <person name="Li R."/>
            <person name="Liao H."/>
            <person name="Li X."/>
            <person name="Kong Y."/>
            <person name="Jiang Z."/>
            <person name="Chourrout D."/>
            <person name="Li R."/>
            <person name="Bao Z."/>
        </authorList>
    </citation>
    <scope>NUCLEOTIDE SEQUENCE [LARGE SCALE GENOMIC DNA]</scope>
    <source>
        <strain evidence="17 18">PY_sf001</strain>
    </source>
</reference>
<evidence type="ECO:0000256" key="5">
    <source>
        <dbReference type="ARBA" id="ARBA00022692"/>
    </source>
</evidence>
<dbReference type="GO" id="GO:0016887">
    <property type="term" value="F:ATP hydrolysis activity"/>
    <property type="evidence" value="ECO:0007669"/>
    <property type="project" value="InterPro"/>
</dbReference>
<dbReference type="EC" id="7.6.2.2" evidence="3"/>
<accession>A0A210QX53</accession>
<feature type="transmembrane region" description="Helical" evidence="14">
    <location>
        <begin position="603"/>
        <end position="625"/>
    </location>
</feature>
<evidence type="ECO:0000256" key="3">
    <source>
        <dbReference type="ARBA" id="ARBA00012191"/>
    </source>
</evidence>
<dbReference type="InterPro" id="IPR036640">
    <property type="entry name" value="ABC1_TM_sf"/>
</dbReference>
<protein>
    <recommendedName>
        <fullName evidence="3">ABC-type xenobiotic transporter</fullName>
        <ecNumber evidence="3">7.6.2.2</ecNumber>
    </recommendedName>
</protein>
<keyword evidence="9" id="KW-1278">Translocase</keyword>
<dbReference type="Gene3D" id="1.20.1560.10">
    <property type="entry name" value="ABC transporter type 1, transmembrane domain"/>
    <property type="match status" value="2"/>
</dbReference>
<feature type="compositionally biased region" description="Basic and acidic residues" evidence="13">
    <location>
        <begin position="714"/>
        <end position="728"/>
    </location>
</feature>
<dbReference type="OrthoDB" id="6500128at2759"/>
<comment type="caution">
    <text evidence="17">The sequence shown here is derived from an EMBL/GenBank/DDBJ whole genome shotgun (WGS) entry which is preliminary data.</text>
</comment>
<dbReference type="Gene3D" id="3.40.50.300">
    <property type="entry name" value="P-loop containing nucleotide triphosphate hydrolases"/>
    <property type="match status" value="2"/>
</dbReference>
<keyword evidence="5 14" id="KW-0812">Transmembrane</keyword>
<dbReference type="CDD" id="cd18605">
    <property type="entry name" value="ABC_6TM_MRP7_D2_like"/>
    <property type="match status" value="1"/>
</dbReference>
<dbReference type="FunFam" id="1.20.1560.10:FF:000037">
    <property type="entry name" value="ATP-binding cassette subfamily C member 10"/>
    <property type="match status" value="1"/>
</dbReference>
<dbReference type="Pfam" id="PF00664">
    <property type="entry name" value="ABC_membrane"/>
    <property type="match status" value="2"/>
</dbReference>
<evidence type="ECO:0000256" key="14">
    <source>
        <dbReference type="SAM" id="Phobius"/>
    </source>
</evidence>
<dbReference type="InterPro" id="IPR011527">
    <property type="entry name" value="ABC1_TM_dom"/>
</dbReference>
<dbReference type="FunFam" id="3.40.50.300:FF:000163">
    <property type="entry name" value="Multidrug resistance-associated protein member 4"/>
    <property type="match status" value="1"/>
</dbReference>
<dbReference type="SUPFAM" id="SSF52540">
    <property type="entry name" value="P-loop containing nucleoside triphosphate hydrolases"/>
    <property type="match status" value="2"/>
</dbReference>
<keyword evidence="7" id="KW-0547">Nucleotide-binding</keyword>
<evidence type="ECO:0000256" key="11">
    <source>
        <dbReference type="ARBA" id="ARBA00023136"/>
    </source>
</evidence>
<evidence type="ECO:0000256" key="9">
    <source>
        <dbReference type="ARBA" id="ARBA00022967"/>
    </source>
</evidence>
<sequence length="1602" mass="179373">MAFTFWNSLCGHNENFTAWRKDDFGPCFEKIALIIPAHVLLAIVSTYHGAQVHRRVSSTNATLRMPWFITLRLVTISLFLILPVAQLMGMFMILEVEPSIADCVYVGLVSLTWLLHGIYTYNLKHMYWETYRGPLCVVLFYLLTFVSDCLHCYSVIRMHLSNSPFHNSAEEYCVYVTIFCHLLYIFTLKPTGDRLMSDSYLRHSLNISPSETERLMFPGTTGYGSITSPQRTVTVAEDGSSFLSKLTFHWVQPLMVKGYKQLIRSASDLYLLPNKLNTKDLEDKFLKILSPSRQGTSLYDNEESSQGTPLTPDVYIRSGGQNTGHTHQQTPTMLRALHKAFGLEYYLLGILKLMADSVGFAGPMLLNLLVTYIENKEEPEQHGYLYASGLLLSTLIGSLCSSQFDYHCRNVGFKMRCAIITTIYRKALSVGSVSISKFSMGEIVNFMSTDTDRMVNFCPSFHAVWSLPFQIGVSLYLLYLQVGIAFLAGLGFALLLIPINRWLANKIGELSKDMMKQKDARVKMMNEVLFGMRIIKFYTWENHFRSEIQRLRNAELKSLKGRKYLDAMCVYFWATTPVLISILTFTTYSLMGNTLTAARVFTSLSLFMMLISPLNAFPWVINGLMEAWVSLKRVQAYVALTDMDMRSYYKTSEDLYSAERIISIKSGRFSWKNELCATSDAHVAKRQDNQSVHGTGTSQSAHGTGTTQSAHGNETNHSEHDKSTRQSGHDPATSQSGTLKLRNINIDIEQGQFIGVIGKVGSGKSSLLQALMAEMCREAGQISLRDLHSGFALVAQEAWIQHATIRDNILFGQPFNTRKYESVLEAAALNMDLQMLPAGDKTEVGENGVTLSGGQKARVSLARALYQDKEVYLLDDPLAAVDAHVAQHLYDRCIMGLLRNKTRILCTHHTKFLGKADLVIVMDDGVISNIGPPSEVLEDTKFADNQVSDEDKEWTDGGPETDQSGGGQDGTLVGEEEKETGVVKLSVYKSYWRAVGKCLAPSVLLALLFMQASRNINDWWLSYWVSNSNSTTDSNPGNTSQSSLTMGSQFFFSGYVTSAGSDVSLDNNSSNSTSDGEDNVKFYLTVYGCLAGANSLFTLARAFLFAYGGICAARILHHELLETILQAPMSFFDVTPIGRILNRFSSDLYAVDDSLPFIMNIFLAQLFGILGTIIITCYGLPWFALLLVPLGAIYYKIQQYYRQTSREIKRISSITLSPMYAHFSETVSGLVTIRAFRQTPRFQTENLHRLDLNQRAQFVAGAVGSWLGFRLQMMGVIMVAGIAFIAVLQHHFQTVNPGLVGLAISYALSVTNLLSGVVNSFTETEKQMVSVERVQQYLDNIPKERWEGSLFVSATWPDSGVIRFKEVCLKYRQGLPYALNRISFNIYSAEKLGIVGRTGSGKSSLFLALFRIVEISRGEILIDGMNIQHLDLTDVRRHLAVIPQDPFLFSGTVRENLDPTSCYSDEELWGVLDRCHLRLPVDRLGGLEGEVAEKGRHFSVGQRQLMCLARALLTKAKVLCIDEATASVDLETDMLIQETIRQEFVNSTVLTIAHRINTIMDSDRVLVMDQGQVAELDSPENLLKNPQSEFYQLVHGKQSREF</sequence>
<dbReference type="STRING" id="6573.A0A210QX53"/>
<feature type="domain" description="ABC transmembrane type-1" evidence="16">
    <location>
        <begin position="347"/>
        <end position="626"/>
    </location>
</feature>
<dbReference type="FunFam" id="3.40.50.300:FF:000997">
    <property type="entry name" value="Multidrug resistance-associated protein 1"/>
    <property type="match status" value="1"/>
</dbReference>
<organism evidence="17 18">
    <name type="scientific">Mizuhopecten yessoensis</name>
    <name type="common">Japanese scallop</name>
    <name type="synonym">Patinopecten yessoensis</name>
    <dbReference type="NCBI Taxonomy" id="6573"/>
    <lineage>
        <taxon>Eukaryota</taxon>
        <taxon>Metazoa</taxon>
        <taxon>Spiralia</taxon>
        <taxon>Lophotrochozoa</taxon>
        <taxon>Mollusca</taxon>
        <taxon>Bivalvia</taxon>
        <taxon>Autobranchia</taxon>
        <taxon>Pteriomorphia</taxon>
        <taxon>Pectinida</taxon>
        <taxon>Pectinoidea</taxon>
        <taxon>Pectinidae</taxon>
        <taxon>Mizuhopecten</taxon>
    </lineage>
</organism>
<evidence type="ECO:0000256" key="10">
    <source>
        <dbReference type="ARBA" id="ARBA00022989"/>
    </source>
</evidence>
<feature type="domain" description="ABC transporter" evidence="15">
    <location>
        <begin position="719"/>
        <end position="949"/>
    </location>
</feature>
<feature type="transmembrane region" description="Helical" evidence="14">
    <location>
        <begin position="31"/>
        <end position="50"/>
    </location>
</feature>
<keyword evidence="11 14" id="KW-0472">Membrane</keyword>
<evidence type="ECO:0000256" key="8">
    <source>
        <dbReference type="ARBA" id="ARBA00022840"/>
    </source>
</evidence>
<evidence type="ECO:0000256" key="13">
    <source>
        <dbReference type="SAM" id="MobiDB-lite"/>
    </source>
</evidence>
<proteinExistence type="inferred from homology"/>
<dbReference type="InterPro" id="IPR017871">
    <property type="entry name" value="ABC_transporter-like_CS"/>
</dbReference>
<feature type="domain" description="ABC transmembrane type-1" evidence="16">
    <location>
        <begin position="1003"/>
        <end position="1326"/>
    </location>
</feature>
<evidence type="ECO:0000256" key="6">
    <source>
        <dbReference type="ARBA" id="ARBA00022737"/>
    </source>
</evidence>
<feature type="transmembrane region" description="Helical" evidence="14">
    <location>
        <begin position="71"/>
        <end position="93"/>
    </location>
</feature>
<feature type="region of interest" description="Disordered" evidence="13">
    <location>
        <begin position="947"/>
        <end position="976"/>
    </location>
</feature>
<dbReference type="SMART" id="SM00382">
    <property type="entry name" value="AAA"/>
    <property type="match status" value="2"/>
</dbReference>
<dbReference type="CDD" id="cd03244">
    <property type="entry name" value="ABCC_MRP_domain2"/>
    <property type="match status" value="1"/>
</dbReference>
<feature type="transmembrane region" description="Helical" evidence="14">
    <location>
        <begin position="476"/>
        <end position="497"/>
    </location>
</feature>
<dbReference type="InterPro" id="IPR003439">
    <property type="entry name" value="ABC_transporter-like_ATP-bd"/>
</dbReference>
<keyword evidence="4" id="KW-0813">Transport</keyword>
<evidence type="ECO:0000256" key="2">
    <source>
        <dbReference type="ARBA" id="ARBA00009726"/>
    </source>
</evidence>
<evidence type="ECO:0000256" key="1">
    <source>
        <dbReference type="ARBA" id="ARBA00004141"/>
    </source>
</evidence>
<comment type="similarity">
    <text evidence="2">Belongs to the ABC transporter superfamily. ABCC family. Conjugate transporter (TC 3.A.1.208) subfamily.</text>
</comment>
<name>A0A210QX53_MIZYE</name>
<keyword evidence="10 14" id="KW-1133">Transmembrane helix</keyword>
<evidence type="ECO:0000313" key="18">
    <source>
        <dbReference type="Proteomes" id="UP000242188"/>
    </source>
</evidence>
<evidence type="ECO:0000259" key="15">
    <source>
        <dbReference type="PROSITE" id="PS50893"/>
    </source>
</evidence>
<feature type="transmembrane region" description="Helical" evidence="14">
    <location>
        <begin position="1298"/>
        <end position="1318"/>
    </location>
</feature>
<evidence type="ECO:0000256" key="12">
    <source>
        <dbReference type="ARBA" id="ARBA00034018"/>
    </source>
</evidence>
<dbReference type="Pfam" id="PF00005">
    <property type="entry name" value="ABC_tran"/>
    <property type="match status" value="2"/>
</dbReference>
<dbReference type="InterPro" id="IPR050173">
    <property type="entry name" value="ABC_transporter_C-like"/>
</dbReference>
<dbReference type="PROSITE" id="PS00211">
    <property type="entry name" value="ABC_TRANSPORTER_1"/>
    <property type="match status" value="2"/>
</dbReference>
<dbReference type="PANTHER" id="PTHR24223">
    <property type="entry name" value="ATP-BINDING CASSETTE SUB-FAMILY C"/>
    <property type="match status" value="1"/>
</dbReference>